<keyword evidence="1" id="KW-0472">Membrane</keyword>
<dbReference type="EMBL" id="NHYD01001523">
    <property type="protein sequence ID" value="PPQ90865.1"/>
    <property type="molecule type" value="Genomic_DNA"/>
</dbReference>
<feature type="compositionally biased region" description="Low complexity" evidence="3">
    <location>
        <begin position="55"/>
        <end position="74"/>
    </location>
</feature>
<dbReference type="Proteomes" id="UP000283269">
    <property type="component" value="Unassembled WGS sequence"/>
</dbReference>
<sequence length="235" mass="25362">MRYSVATCVPNTFKDSGFTLQQVYYDPPRRTELFIGTRPSRGWRPSLRMHTRSPASNLARTSTSSSTNASNSLCSTRRASSASVLTSASAVSSTNQGVNCTRRSLSVGNPGVANLDGTGFNDNLSTFNYFRERATGDQLIHGLHPISCREHLLTFRMCVWTIKGKAEELRLTQKVASAVLKSLPVSTPDVVQKTPQSLSSFQASALFCQSVKCSHPLLDAVQASRLLGGGNVTGA</sequence>
<evidence type="ECO:0000256" key="2">
    <source>
        <dbReference type="ARBA" id="ARBA00023316"/>
    </source>
</evidence>
<evidence type="ECO:0000313" key="5">
    <source>
        <dbReference type="EMBL" id="PPQ90865.1"/>
    </source>
</evidence>
<protein>
    <recommendedName>
        <fullName evidence="4">Chitin synthase N-terminal domain-containing protein</fullName>
    </recommendedName>
</protein>
<dbReference type="STRING" id="93625.A0A409XJC8"/>
<keyword evidence="2" id="KW-0961">Cell wall biogenesis/degradation</keyword>
<dbReference type="GO" id="GO:0071555">
    <property type="term" value="P:cell wall organization"/>
    <property type="evidence" value="ECO:0007669"/>
    <property type="project" value="UniProtKB-KW"/>
</dbReference>
<dbReference type="Pfam" id="PF08407">
    <property type="entry name" value="Chitin_synth_1N"/>
    <property type="match status" value="1"/>
</dbReference>
<feature type="domain" description="Chitin synthase N-terminal" evidence="4">
    <location>
        <begin position="1"/>
        <end position="32"/>
    </location>
</feature>
<reference evidence="5 6" key="1">
    <citation type="journal article" date="2018" name="Evol. Lett.">
        <title>Horizontal gene cluster transfer increased hallucinogenic mushroom diversity.</title>
        <authorList>
            <person name="Reynolds H.T."/>
            <person name="Vijayakumar V."/>
            <person name="Gluck-Thaler E."/>
            <person name="Korotkin H.B."/>
            <person name="Matheny P.B."/>
            <person name="Slot J.C."/>
        </authorList>
    </citation>
    <scope>NUCLEOTIDE SEQUENCE [LARGE SCALE GENOMIC DNA]</scope>
    <source>
        <strain evidence="5 6">2631</strain>
    </source>
</reference>
<dbReference type="AlphaFoldDB" id="A0A409XJC8"/>
<gene>
    <name evidence="5" type="ORF">CVT25_007335</name>
</gene>
<keyword evidence="1" id="KW-0812">Transmembrane</keyword>
<dbReference type="InParanoid" id="A0A409XJC8"/>
<keyword evidence="1" id="KW-1133">Transmembrane helix</keyword>
<proteinExistence type="predicted"/>
<dbReference type="GO" id="GO:0004100">
    <property type="term" value="F:chitin synthase activity"/>
    <property type="evidence" value="ECO:0007669"/>
    <property type="project" value="InterPro"/>
</dbReference>
<feature type="region of interest" description="Disordered" evidence="3">
    <location>
        <begin position="44"/>
        <end position="74"/>
    </location>
</feature>
<keyword evidence="6" id="KW-1185">Reference proteome</keyword>
<organism evidence="5 6">
    <name type="scientific">Psilocybe cyanescens</name>
    <dbReference type="NCBI Taxonomy" id="93625"/>
    <lineage>
        <taxon>Eukaryota</taxon>
        <taxon>Fungi</taxon>
        <taxon>Dikarya</taxon>
        <taxon>Basidiomycota</taxon>
        <taxon>Agaricomycotina</taxon>
        <taxon>Agaricomycetes</taxon>
        <taxon>Agaricomycetidae</taxon>
        <taxon>Agaricales</taxon>
        <taxon>Agaricineae</taxon>
        <taxon>Strophariaceae</taxon>
        <taxon>Psilocybe</taxon>
    </lineage>
</organism>
<comment type="caution">
    <text evidence="5">The sequence shown here is derived from an EMBL/GenBank/DDBJ whole genome shotgun (WGS) entry which is preliminary data.</text>
</comment>
<name>A0A409XJC8_PSICY</name>
<evidence type="ECO:0000256" key="3">
    <source>
        <dbReference type="SAM" id="MobiDB-lite"/>
    </source>
</evidence>
<accession>A0A409XJC8</accession>
<evidence type="ECO:0000313" key="6">
    <source>
        <dbReference type="Proteomes" id="UP000283269"/>
    </source>
</evidence>
<evidence type="ECO:0000256" key="1">
    <source>
        <dbReference type="ARBA" id="ARBA00022989"/>
    </source>
</evidence>
<dbReference type="InterPro" id="IPR013616">
    <property type="entry name" value="Chitin_synth_N"/>
</dbReference>
<evidence type="ECO:0000259" key="4">
    <source>
        <dbReference type="Pfam" id="PF08407"/>
    </source>
</evidence>